<keyword evidence="1" id="KW-0732">Signal</keyword>
<sequence length="841" mass="96997">MRSSFFYCCLCFLFIYTCVTVSPVWAQTVVQGKIVSKETKQPIAGATVSAVGSKQATSANQLGEFRLPVDTSCKELEIRAMGHKTLRTPIPANREAMTIQLSPNAETIEEISINHRNKEKYSNKNNPAVELIDLVIRHKSKNRLSGKDSLSFEQYDKLKFGFIDPKISKRKGMLGLNFIFQNVDSVSYPDKKLLSLYLEESNAKVYGKKNPSKFKKVVYSNRKTEFDKRYINNPNIQQFMNFIFQQVDVYDESIFLLNRQFLSPIADNGKIFYKYYIQDTIFNEEGYFIRLNFQPRNKTDLLFKGTLEISMDGSYAVKKASLRVDKESNLNWVKDGEIGFHYLKNKDGVMLLDSTRTFMVFSVRKGETIFADRISINSNYDLQSEFPKGVFEGAPIEYATNADQAQPRRPIPLNNAEQMTYTNTERLNNNPTFKTLLAVGYLVSQGYYSLGAFELGPLEYVYSRNNIEGNRFRLGGRTTQALTDKAFVEGYVAYGMDDARVKYFLRTAVSLNGESIVTFPAHYIEGSIQNDIMEPGQQIGFLKGDSFFRSIRKNRPTKWFDTRAYQVQHVYEFGNHISITTGLTHAERQTIGDLRLISSGNPDQLLTDIVSNEAHIDLRWAPFEKFFYRNLTRKTVIEKHPVFNLVYTKSLSGFWNTTYNYDKISLSASKRLFLNQLGYADVRVVGGKIWGTLPYTMLELPNVKQKDDRHRIDFDMMNPMEFVADEYVKLGFTHQMQGFLFNKIPLIKKLNLREIWGAQMFYGKLSDRNNPYLSDDVVHFDTNSDGEILTHVLQTEPYWEGTVGIDNILRVLRVEYVKRFNYKTLPNVPKDRFRLSINISF</sequence>
<feature type="chain" id="PRO_5009287578" evidence="1">
    <location>
        <begin position="27"/>
        <end position="841"/>
    </location>
</feature>
<dbReference type="SUPFAM" id="SSF49464">
    <property type="entry name" value="Carboxypeptidase regulatory domain-like"/>
    <property type="match status" value="1"/>
</dbReference>
<evidence type="ECO:0000256" key="1">
    <source>
        <dbReference type="SAM" id="SignalP"/>
    </source>
</evidence>
<gene>
    <name evidence="2" type="ORF">SAMN05421877_103232</name>
</gene>
<dbReference type="InterPro" id="IPR008969">
    <property type="entry name" value="CarboxyPept-like_regulatory"/>
</dbReference>
<dbReference type="EMBL" id="FNUT01000003">
    <property type="protein sequence ID" value="SEF90640.1"/>
    <property type="molecule type" value="Genomic_DNA"/>
</dbReference>
<dbReference type="Gene3D" id="2.60.40.1120">
    <property type="entry name" value="Carboxypeptidase-like, regulatory domain"/>
    <property type="match status" value="1"/>
</dbReference>
<feature type="signal peptide" evidence="1">
    <location>
        <begin position="1"/>
        <end position="26"/>
    </location>
</feature>
<evidence type="ECO:0000313" key="3">
    <source>
        <dbReference type="Proteomes" id="UP000236731"/>
    </source>
</evidence>
<dbReference type="RefSeq" id="WP_103905595.1">
    <property type="nucleotide sequence ID" value="NZ_CP049246.1"/>
</dbReference>
<organism evidence="2 3">
    <name type="scientific">Sphingobacterium lactis</name>
    <dbReference type="NCBI Taxonomy" id="797291"/>
    <lineage>
        <taxon>Bacteria</taxon>
        <taxon>Pseudomonadati</taxon>
        <taxon>Bacteroidota</taxon>
        <taxon>Sphingobacteriia</taxon>
        <taxon>Sphingobacteriales</taxon>
        <taxon>Sphingobacteriaceae</taxon>
        <taxon>Sphingobacterium</taxon>
    </lineage>
</organism>
<dbReference type="Proteomes" id="UP000236731">
    <property type="component" value="Unassembled WGS sequence"/>
</dbReference>
<dbReference type="Pfam" id="PF18939">
    <property type="entry name" value="DUF5686"/>
    <property type="match status" value="1"/>
</dbReference>
<dbReference type="OrthoDB" id="983143at2"/>
<protein>
    <submittedName>
        <fullName evidence="2">CarboxypepD_reg-like domain-containing protein</fullName>
    </submittedName>
</protein>
<name>A0A1H5VTS9_9SPHI</name>
<dbReference type="InterPro" id="IPR043741">
    <property type="entry name" value="DUF5686"/>
</dbReference>
<proteinExistence type="predicted"/>
<keyword evidence="3" id="KW-1185">Reference proteome</keyword>
<accession>A0A1H5VTS9</accession>
<reference evidence="3" key="1">
    <citation type="submission" date="2016-10" db="EMBL/GenBank/DDBJ databases">
        <authorList>
            <person name="Varghese N."/>
            <person name="Submissions S."/>
        </authorList>
    </citation>
    <scope>NUCLEOTIDE SEQUENCE [LARGE SCALE GENOMIC DNA]</scope>
    <source>
        <strain evidence="3">DSM 22361</strain>
    </source>
</reference>
<dbReference type="AlphaFoldDB" id="A0A1H5VTS9"/>
<evidence type="ECO:0000313" key="2">
    <source>
        <dbReference type="EMBL" id="SEF90640.1"/>
    </source>
</evidence>
<dbReference type="Pfam" id="PF13715">
    <property type="entry name" value="CarbopepD_reg_2"/>
    <property type="match status" value="1"/>
</dbReference>